<keyword evidence="2" id="KW-1185">Reference proteome</keyword>
<dbReference type="RefSeq" id="WP_309768163.1">
    <property type="nucleotide sequence ID" value="NZ_JARWAI010000006.1"/>
</dbReference>
<sequence length="58" mass="6950">MKNMHLTPEWQARMDWREEGAFRSGQFVGNAAQRYCREARRIEREWRAAQYGGQPHVV</sequence>
<protein>
    <submittedName>
        <fullName evidence="1">Uncharacterized protein</fullName>
    </submittedName>
</protein>
<name>A0ABU1GDI3_9GAMM</name>
<reference evidence="1 2" key="1">
    <citation type="submission" date="2023-04" db="EMBL/GenBank/DDBJ databases">
        <title>A long-awaited taxogenomic arrangement of the family Halomonadaceae.</title>
        <authorList>
            <person name="De La Haba R."/>
            <person name="Chuvochina M."/>
            <person name="Wittouck S."/>
            <person name="Arahal D.R."/>
            <person name="Sanchez-Porro C."/>
            <person name="Hugenholtz P."/>
            <person name="Ventosa A."/>
        </authorList>
    </citation>
    <scope>NUCLEOTIDE SEQUENCE [LARGE SCALE GENOMIC DNA]</scope>
    <source>
        <strain evidence="1 2">DSM 18042</strain>
    </source>
</reference>
<dbReference type="Proteomes" id="UP001269267">
    <property type="component" value="Unassembled WGS sequence"/>
</dbReference>
<gene>
    <name evidence="1" type="ORF">QC815_09290</name>
</gene>
<dbReference type="EMBL" id="JARWAI010000006">
    <property type="protein sequence ID" value="MDR5875114.1"/>
    <property type="molecule type" value="Genomic_DNA"/>
</dbReference>
<comment type="caution">
    <text evidence="1">The sequence shown here is derived from an EMBL/GenBank/DDBJ whole genome shotgun (WGS) entry which is preliminary data.</text>
</comment>
<evidence type="ECO:0000313" key="2">
    <source>
        <dbReference type="Proteomes" id="UP001269267"/>
    </source>
</evidence>
<evidence type="ECO:0000313" key="1">
    <source>
        <dbReference type="EMBL" id="MDR5875114.1"/>
    </source>
</evidence>
<organism evidence="1 2">
    <name type="scientific">Vreelandella gomseomensis</name>
    <dbReference type="NCBI Taxonomy" id="370766"/>
    <lineage>
        <taxon>Bacteria</taxon>
        <taxon>Pseudomonadati</taxon>
        <taxon>Pseudomonadota</taxon>
        <taxon>Gammaproteobacteria</taxon>
        <taxon>Oceanospirillales</taxon>
        <taxon>Halomonadaceae</taxon>
        <taxon>Vreelandella</taxon>
    </lineage>
</organism>
<accession>A0ABU1GDI3</accession>
<proteinExistence type="predicted"/>